<dbReference type="InParanoid" id="D6TBL5"/>
<keyword evidence="4 10" id="KW-0732">Signal</keyword>
<dbReference type="Pfam" id="PF00331">
    <property type="entry name" value="Glyco_hydro_10"/>
    <property type="match status" value="1"/>
</dbReference>
<keyword evidence="3 12" id="KW-0858">Xylan degradation</keyword>
<feature type="domain" description="GH10" evidence="11">
    <location>
        <begin position="47"/>
        <end position="363"/>
    </location>
</feature>
<dbReference type="OrthoDB" id="9809277at2"/>
<dbReference type="eggNOG" id="COG3693">
    <property type="taxonomic scope" value="Bacteria"/>
</dbReference>
<reference evidence="12 13" key="1">
    <citation type="journal article" date="2011" name="Stand. Genomic Sci.">
        <title>Non-contiguous finished genome sequence and contextual data of the filamentous soil bacterium Ktedonobacter racemifer type strain (SOSP1-21).</title>
        <authorList>
            <person name="Chang Y.J."/>
            <person name="Land M."/>
            <person name="Hauser L."/>
            <person name="Chertkov O."/>
            <person name="Del Rio T.G."/>
            <person name="Nolan M."/>
            <person name="Copeland A."/>
            <person name="Tice H."/>
            <person name="Cheng J.F."/>
            <person name="Lucas S."/>
            <person name="Han C."/>
            <person name="Goodwin L."/>
            <person name="Pitluck S."/>
            <person name="Ivanova N."/>
            <person name="Ovchinikova G."/>
            <person name="Pati A."/>
            <person name="Chen A."/>
            <person name="Palaniappan K."/>
            <person name="Mavromatis K."/>
            <person name="Liolios K."/>
            <person name="Brettin T."/>
            <person name="Fiebig A."/>
            <person name="Rohde M."/>
            <person name="Abt B."/>
            <person name="Goker M."/>
            <person name="Detter J.C."/>
            <person name="Woyke T."/>
            <person name="Bristow J."/>
            <person name="Eisen J.A."/>
            <person name="Markowitz V."/>
            <person name="Hugenholtz P."/>
            <person name="Kyrpides N.C."/>
            <person name="Klenk H.P."/>
            <person name="Lapidus A."/>
        </authorList>
    </citation>
    <scope>NUCLEOTIDE SEQUENCE [LARGE SCALE GENOMIC DNA]</scope>
    <source>
        <strain evidence="13">DSM 44963</strain>
    </source>
</reference>
<keyword evidence="5 9" id="KW-0378">Hydrolase</keyword>
<keyword evidence="8 9" id="KW-0624">Polysaccharide degradation</keyword>
<dbReference type="GO" id="GO:0045493">
    <property type="term" value="P:xylan catabolic process"/>
    <property type="evidence" value="ECO:0007669"/>
    <property type="project" value="UniProtKB-KW"/>
</dbReference>
<keyword evidence="13" id="KW-1185">Reference proteome</keyword>
<dbReference type="PANTHER" id="PTHR31490">
    <property type="entry name" value="GLYCOSYL HYDROLASE"/>
    <property type="match status" value="1"/>
</dbReference>
<keyword evidence="7 9" id="KW-0326">Glycosidase</keyword>
<protein>
    <recommendedName>
        <fullName evidence="9">Beta-xylanase</fullName>
        <ecNumber evidence="9">3.2.1.8</ecNumber>
    </recommendedName>
</protein>
<dbReference type="RefSeq" id="WP_007903684.1">
    <property type="nucleotide sequence ID" value="NZ_ADVG01000001.1"/>
</dbReference>
<dbReference type="PROSITE" id="PS51760">
    <property type="entry name" value="GH10_2"/>
    <property type="match status" value="1"/>
</dbReference>
<comment type="catalytic activity">
    <reaction evidence="1 9">
        <text>Endohydrolysis of (1-&gt;4)-beta-D-xylosidic linkages in xylans.</text>
        <dbReference type="EC" id="3.2.1.8"/>
    </reaction>
</comment>
<dbReference type="GO" id="GO:0031176">
    <property type="term" value="F:endo-1,4-beta-xylanase activity"/>
    <property type="evidence" value="ECO:0007669"/>
    <property type="project" value="UniProtKB-EC"/>
</dbReference>
<comment type="caution">
    <text evidence="12">The sequence shown here is derived from an EMBL/GenBank/DDBJ whole genome shotgun (WGS) entry which is preliminary data.</text>
</comment>
<feature type="chain" id="PRO_5003088341" description="Beta-xylanase" evidence="10">
    <location>
        <begin position="25"/>
        <end position="368"/>
    </location>
</feature>
<evidence type="ECO:0000256" key="5">
    <source>
        <dbReference type="ARBA" id="ARBA00022801"/>
    </source>
</evidence>
<organism evidence="12 13">
    <name type="scientific">Ktedonobacter racemifer DSM 44963</name>
    <dbReference type="NCBI Taxonomy" id="485913"/>
    <lineage>
        <taxon>Bacteria</taxon>
        <taxon>Bacillati</taxon>
        <taxon>Chloroflexota</taxon>
        <taxon>Ktedonobacteria</taxon>
        <taxon>Ktedonobacterales</taxon>
        <taxon>Ktedonobacteraceae</taxon>
        <taxon>Ktedonobacter</taxon>
    </lineage>
</organism>
<evidence type="ECO:0000256" key="2">
    <source>
        <dbReference type="ARBA" id="ARBA00007495"/>
    </source>
</evidence>
<evidence type="ECO:0000256" key="6">
    <source>
        <dbReference type="ARBA" id="ARBA00023277"/>
    </source>
</evidence>
<accession>D6TBL5</accession>
<dbReference type="STRING" id="485913.Krac_9366"/>
<dbReference type="Gene3D" id="3.20.20.80">
    <property type="entry name" value="Glycosidases"/>
    <property type="match status" value="1"/>
</dbReference>
<dbReference type="PANTHER" id="PTHR31490:SF88">
    <property type="entry name" value="BETA-XYLANASE"/>
    <property type="match status" value="1"/>
</dbReference>
<name>D6TBL5_KTERA</name>
<dbReference type="InterPro" id="IPR001000">
    <property type="entry name" value="GH10_dom"/>
</dbReference>
<dbReference type="Proteomes" id="UP000004508">
    <property type="component" value="Unassembled WGS sequence"/>
</dbReference>
<keyword evidence="6 9" id="KW-0119">Carbohydrate metabolism</keyword>
<comment type="similarity">
    <text evidence="2 9">Belongs to the glycosyl hydrolase 10 (cellulase F) family.</text>
</comment>
<evidence type="ECO:0000313" key="13">
    <source>
        <dbReference type="Proteomes" id="UP000004508"/>
    </source>
</evidence>
<evidence type="ECO:0000256" key="10">
    <source>
        <dbReference type="SAM" id="SignalP"/>
    </source>
</evidence>
<evidence type="ECO:0000256" key="8">
    <source>
        <dbReference type="ARBA" id="ARBA00023326"/>
    </source>
</evidence>
<evidence type="ECO:0000256" key="7">
    <source>
        <dbReference type="ARBA" id="ARBA00023295"/>
    </source>
</evidence>
<evidence type="ECO:0000256" key="3">
    <source>
        <dbReference type="ARBA" id="ARBA00022651"/>
    </source>
</evidence>
<proteinExistence type="inferred from homology"/>
<dbReference type="PROSITE" id="PS51257">
    <property type="entry name" value="PROKAR_LIPOPROTEIN"/>
    <property type="match status" value="1"/>
</dbReference>
<feature type="signal peptide" evidence="10">
    <location>
        <begin position="1"/>
        <end position="24"/>
    </location>
</feature>
<sequence length="368" mass="41626">MKGKYLPGSLFVCSFFLLFLTACDFFPQFRTDQTNTPVSQVPTEVSESSSQTLRYAAAHSSKRNILIGTAANMDAFNTDATYKKLLGQEFNLLTPENVLKMDTIHPDIDTFDFSKSDQLVAFAEAHHMQIEGSSIIWHDQIPDWITHGGYTRQELLGILKDYIQTVVGHYKGKIKSWFVVNEPLETSFWEQMLGPDYITNAFRWTHEADPQAKLYVNEYGIEMPGTKTNRYYHLVQELISQGVPVSGVGSQSHLNLTRAYNLSQMIANLQRFADLGVQVEITEVDVRTQNLTASMAEKLKQEARLYAMMISTCQAVKACDGIVIWGITDRYTWINSGTHGTDVPLIFDDQYRPKAAYYAVQNALLGKQ</sequence>
<gene>
    <name evidence="12" type="ORF">Krac_9366</name>
</gene>
<evidence type="ECO:0000256" key="4">
    <source>
        <dbReference type="ARBA" id="ARBA00022729"/>
    </source>
</evidence>
<dbReference type="EMBL" id="ADVG01000001">
    <property type="protein sequence ID" value="EFH87999.1"/>
    <property type="molecule type" value="Genomic_DNA"/>
</dbReference>
<evidence type="ECO:0000256" key="1">
    <source>
        <dbReference type="ARBA" id="ARBA00000681"/>
    </source>
</evidence>
<dbReference type="PRINTS" id="PR00134">
    <property type="entry name" value="GLHYDRLASE10"/>
</dbReference>
<dbReference type="SUPFAM" id="SSF51445">
    <property type="entry name" value="(Trans)glycosidases"/>
    <property type="match status" value="1"/>
</dbReference>
<dbReference type="EC" id="3.2.1.8" evidence="9"/>
<dbReference type="AlphaFoldDB" id="D6TBL5"/>
<evidence type="ECO:0000256" key="9">
    <source>
        <dbReference type="RuleBase" id="RU361174"/>
    </source>
</evidence>
<evidence type="ECO:0000313" key="12">
    <source>
        <dbReference type="EMBL" id="EFH87999.1"/>
    </source>
</evidence>
<dbReference type="InterPro" id="IPR044846">
    <property type="entry name" value="GH10"/>
</dbReference>
<evidence type="ECO:0000259" key="11">
    <source>
        <dbReference type="PROSITE" id="PS51760"/>
    </source>
</evidence>
<dbReference type="SMART" id="SM00633">
    <property type="entry name" value="Glyco_10"/>
    <property type="match status" value="1"/>
</dbReference>
<dbReference type="InterPro" id="IPR017853">
    <property type="entry name" value="GH"/>
</dbReference>